<comment type="caution">
    <text evidence="2">The sequence shown here is derived from an EMBL/GenBank/DDBJ whole genome shotgun (WGS) entry which is preliminary data.</text>
</comment>
<dbReference type="AlphaFoldDB" id="A0A9X0WCJ9"/>
<feature type="transmembrane region" description="Helical" evidence="1">
    <location>
        <begin position="12"/>
        <end position="32"/>
    </location>
</feature>
<dbReference type="Proteomes" id="UP001138768">
    <property type="component" value="Unassembled WGS sequence"/>
</dbReference>
<evidence type="ECO:0000256" key="1">
    <source>
        <dbReference type="SAM" id="Phobius"/>
    </source>
</evidence>
<gene>
    <name evidence="2" type="ORF">CKO42_21650</name>
</gene>
<reference evidence="2 3" key="1">
    <citation type="journal article" date="2020" name="Microorganisms">
        <title>Osmotic Adaptation and Compatible Solute Biosynthesis of Phototrophic Bacteria as Revealed from Genome Analyses.</title>
        <authorList>
            <person name="Imhoff J.F."/>
            <person name="Rahn T."/>
            <person name="Kunzel S."/>
            <person name="Keller A."/>
            <person name="Neulinger S.C."/>
        </authorList>
    </citation>
    <scope>NUCLEOTIDE SEQUENCE [LARGE SCALE GENOMIC DNA]</scope>
    <source>
        <strain evidence="2 3">DSM 25653</strain>
    </source>
</reference>
<keyword evidence="1" id="KW-0812">Transmembrane</keyword>
<evidence type="ECO:0000313" key="3">
    <source>
        <dbReference type="Proteomes" id="UP001138768"/>
    </source>
</evidence>
<accession>A0A9X0WCJ9</accession>
<organism evidence="2 3">
    <name type="scientific">Lamprobacter modestohalophilus</name>
    <dbReference type="NCBI Taxonomy" id="1064514"/>
    <lineage>
        <taxon>Bacteria</taxon>
        <taxon>Pseudomonadati</taxon>
        <taxon>Pseudomonadota</taxon>
        <taxon>Gammaproteobacteria</taxon>
        <taxon>Chromatiales</taxon>
        <taxon>Chromatiaceae</taxon>
        <taxon>Lamprobacter</taxon>
    </lineage>
</organism>
<dbReference type="EMBL" id="NRRY01000054">
    <property type="protein sequence ID" value="MBK1620979.1"/>
    <property type="molecule type" value="Genomic_DNA"/>
</dbReference>
<name>A0A9X0WCJ9_9GAMM</name>
<evidence type="ECO:0000313" key="2">
    <source>
        <dbReference type="EMBL" id="MBK1620979.1"/>
    </source>
</evidence>
<dbReference type="RefSeq" id="WP_200248817.1">
    <property type="nucleotide sequence ID" value="NZ_NRRY01000054.1"/>
</dbReference>
<keyword evidence="1" id="KW-0472">Membrane</keyword>
<sequence>MTWFDLDRFAAYIITFLLIMPPVLLWFGYRLIKRQRIKKQRHQEVFQAWVEQEDNPELADAWVQLWFEMALLIPFSSRARRAFVGSMLIHGDDPDDYPWEVQQYLIGLGPDGSLDPGTILLVNLSEQSDASVADRAVELWKDLMWALCKTEAEVNDALRSVLERLPQASQVARAAVQRGLVTQWFDQARFNLNERLDPFLD</sequence>
<protein>
    <submittedName>
        <fullName evidence="2">Uncharacterized protein</fullName>
    </submittedName>
</protein>
<keyword evidence="1" id="KW-1133">Transmembrane helix</keyword>
<proteinExistence type="predicted"/>
<keyword evidence="3" id="KW-1185">Reference proteome</keyword>